<dbReference type="UniPathway" id="UPA00048">
    <property type="reaction ID" value="UER00071"/>
</dbReference>
<dbReference type="EC" id="4.2.1.33" evidence="12"/>
<dbReference type="NCBIfam" id="NF009116">
    <property type="entry name" value="PRK12466.1"/>
    <property type="match status" value="1"/>
</dbReference>
<comment type="subunit">
    <text evidence="12">Heterodimer of LeuC and LeuD.</text>
</comment>
<keyword evidence="11 12" id="KW-0100">Branched-chain amino acid biosynthesis</keyword>
<keyword evidence="6 12" id="KW-0028">Amino-acid biosynthesis</keyword>
<keyword evidence="9 12" id="KW-0411">Iron-sulfur</keyword>
<dbReference type="GO" id="GO:0009098">
    <property type="term" value="P:L-leucine biosynthetic process"/>
    <property type="evidence" value="ECO:0007669"/>
    <property type="project" value="UniProtKB-UniRule"/>
</dbReference>
<evidence type="ECO:0000313" key="16">
    <source>
        <dbReference type="Proteomes" id="UP000033551"/>
    </source>
</evidence>
<dbReference type="NCBIfam" id="NF004016">
    <property type="entry name" value="PRK05478.1"/>
    <property type="match status" value="1"/>
</dbReference>
<dbReference type="SUPFAM" id="SSF53732">
    <property type="entry name" value="Aconitase iron-sulfur domain"/>
    <property type="match status" value="1"/>
</dbReference>
<dbReference type="InterPro" id="IPR015931">
    <property type="entry name" value="Acnase/IPM_dHydase_lsu_aba_1/3"/>
</dbReference>
<evidence type="ECO:0000256" key="12">
    <source>
        <dbReference type="HAMAP-Rule" id="MF_01026"/>
    </source>
</evidence>
<feature type="binding site" evidence="12">
    <location>
        <position position="406"/>
    </location>
    <ligand>
        <name>[4Fe-4S] cluster</name>
        <dbReference type="ChEBI" id="CHEBI:49883"/>
    </ligand>
</feature>
<comment type="cofactor">
    <cofactor evidence="12">
        <name>[4Fe-4S] cluster</name>
        <dbReference type="ChEBI" id="CHEBI:49883"/>
    </cofactor>
    <text evidence="12">Binds 1 [4Fe-4S] cluster per subunit.</text>
</comment>
<dbReference type="OrthoDB" id="9802769at2"/>
<keyword evidence="5 12" id="KW-0004">4Fe-4S</keyword>
<sequence length="465" mass="49787">MARNTLLERVWAEHTIDGTGGELVYVDMHLLHELTSPQAFEGLREAGRKVRRPDLTVATADHDVPTRSRQVPLSDSIGRRQLGLQIRNSREFGVELHPMNSLGQGIVHVIGPQMGLTLPGMLIVCGDSHTATHGAFGAVAFGIGTSQVEHVLATQTLRIAKPKSMRVLVEGTPSAEATAKDIALAVIRAIGTDGGTGHLIEFQGDVIDRMSMEGRMTLCNMAIEAGARSGMIAPDETTFAYLEGRERAPRGEDWERAKEAWAAYRSAPDAEFDREVVVDVDGLRAMVTWGINPGQAVPVDGRVPDPETMADPVSREAGRRALDYMGLRAGQSLADIPIRTVFIGSCTNGRMDDLRAAAKVVEGHKVAAEVTALVVPGSERIKRQAEAEGLDRVFTEAGFEWRNPGCSMCIAVNGDRVPAGTHSASTSNRNFEGRQGPGARTHLVSPETAAATALLGRLAGSAEIS</sequence>
<evidence type="ECO:0000256" key="4">
    <source>
        <dbReference type="ARBA" id="ARBA00022430"/>
    </source>
</evidence>
<dbReference type="GO" id="GO:0051539">
    <property type="term" value="F:4 iron, 4 sulfur cluster binding"/>
    <property type="evidence" value="ECO:0007669"/>
    <property type="project" value="UniProtKB-KW"/>
</dbReference>
<dbReference type="PANTHER" id="PTHR43822:SF9">
    <property type="entry name" value="3-ISOPROPYLMALATE DEHYDRATASE"/>
    <property type="match status" value="1"/>
</dbReference>
<dbReference type="InterPro" id="IPR018136">
    <property type="entry name" value="Aconitase_4Fe-4S_BS"/>
</dbReference>
<evidence type="ECO:0000256" key="3">
    <source>
        <dbReference type="ARBA" id="ARBA00004729"/>
    </source>
</evidence>
<dbReference type="GO" id="GO:0046872">
    <property type="term" value="F:metal ion binding"/>
    <property type="evidence" value="ECO:0007669"/>
    <property type="project" value="UniProtKB-KW"/>
</dbReference>
<evidence type="ECO:0000256" key="5">
    <source>
        <dbReference type="ARBA" id="ARBA00022485"/>
    </source>
</evidence>
<dbReference type="InterPro" id="IPR004430">
    <property type="entry name" value="3-IsopropMal_deHydase_lsu"/>
</dbReference>
<dbReference type="AlphaFoldDB" id="A0A0F4JZU4"/>
<comment type="function">
    <text evidence="2 12">Catalyzes the isomerization between 2-isopropylmalate and 3-isopropylmalate, via the formation of 2-isopropylmaleate.</text>
</comment>
<dbReference type="GO" id="GO:0016853">
    <property type="term" value="F:isomerase activity"/>
    <property type="evidence" value="ECO:0007669"/>
    <property type="project" value="UniProtKB-KW"/>
</dbReference>
<evidence type="ECO:0000256" key="1">
    <source>
        <dbReference type="ARBA" id="ARBA00000491"/>
    </source>
</evidence>
<dbReference type="Proteomes" id="UP000033551">
    <property type="component" value="Unassembled WGS sequence"/>
</dbReference>
<evidence type="ECO:0000256" key="8">
    <source>
        <dbReference type="ARBA" id="ARBA00023004"/>
    </source>
</evidence>
<proteinExistence type="inferred from homology"/>
<protein>
    <recommendedName>
        <fullName evidence="12">3-isopropylmalate dehydratase large subunit</fullName>
        <ecNumber evidence="12">4.2.1.33</ecNumber>
    </recommendedName>
    <alternativeName>
        <fullName evidence="12">Alpha-IPM isomerase</fullName>
        <shortName evidence="12">IPMI</shortName>
    </alternativeName>
    <alternativeName>
        <fullName evidence="12">Isopropylmalate isomerase</fullName>
    </alternativeName>
</protein>
<evidence type="ECO:0000256" key="9">
    <source>
        <dbReference type="ARBA" id="ARBA00023014"/>
    </source>
</evidence>
<dbReference type="Gene3D" id="3.30.499.10">
    <property type="entry name" value="Aconitase, domain 3"/>
    <property type="match status" value="2"/>
</dbReference>
<evidence type="ECO:0000256" key="2">
    <source>
        <dbReference type="ARBA" id="ARBA00002695"/>
    </source>
</evidence>
<dbReference type="Pfam" id="PF00330">
    <property type="entry name" value="Aconitase"/>
    <property type="match status" value="1"/>
</dbReference>
<dbReference type="PANTHER" id="PTHR43822">
    <property type="entry name" value="HOMOACONITASE, MITOCHONDRIAL-RELATED"/>
    <property type="match status" value="1"/>
</dbReference>
<evidence type="ECO:0000256" key="6">
    <source>
        <dbReference type="ARBA" id="ARBA00022605"/>
    </source>
</evidence>
<keyword evidence="4 12" id="KW-0432">Leucine biosynthesis</keyword>
<dbReference type="HAMAP" id="MF_01026">
    <property type="entry name" value="LeuC_type1"/>
    <property type="match status" value="1"/>
</dbReference>
<evidence type="ECO:0000256" key="13">
    <source>
        <dbReference type="SAM" id="MobiDB-lite"/>
    </source>
</evidence>
<keyword evidence="15" id="KW-0413">Isomerase</keyword>
<gene>
    <name evidence="12" type="primary">leuC</name>
    <name evidence="15" type="ORF">VR44_02010</name>
</gene>
<feature type="region of interest" description="Disordered" evidence="13">
    <location>
        <begin position="420"/>
        <end position="441"/>
    </location>
</feature>
<accession>A0A0F4JZU4</accession>
<dbReference type="PROSITE" id="PS01244">
    <property type="entry name" value="ACONITASE_2"/>
    <property type="match status" value="1"/>
</dbReference>
<evidence type="ECO:0000256" key="10">
    <source>
        <dbReference type="ARBA" id="ARBA00023239"/>
    </source>
</evidence>
<dbReference type="CDD" id="cd01583">
    <property type="entry name" value="IPMI"/>
    <property type="match status" value="1"/>
</dbReference>
<dbReference type="RefSeq" id="WP_045945586.1">
    <property type="nucleotide sequence ID" value="NZ_JZWV01000027.1"/>
</dbReference>
<dbReference type="InterPro" id="IPR001030">
    <property type="entry name" value="Acoase/IPM_deHydtase_lsu_aba"/>
</dbReference>
<name>A0A0F4JZU4_9ACTN</name>
<comment type="similarity">
    <text evidence="12">Belongs to the aconitase/IPM isomerase family. LeuC type 1 subfamily.</text>
</comment>
<keyword evidence="7 12" id="KW-0479">Metal-binding</keyword>
<keyword evidence="8 12" id="KW-0408">Iron</keyword>
<organism evidence="15 16">
    <name type="scientific">Streptomyces katrae</name>
    <dbReference type="NCBI Taxonomy" id="68223"/>
    <lineage>
        <taxon>Bacteria</taxon>
        <taxon>Bacillati</taxon>
        <taxon>Actinomycetota</taxon>
        <taxon>Actinomycetes</taxon>
        <taxon>Kitasatosporales</taxon>
        <taxon>Streptomycetaceae</taxon>
        <taxon>Streptomyces</taxon>
    </lineage>
</organism>
<keyword evidence="16" id="KW-1185">Reference proteome</keyword>
<evidence type="ECO:0000259" key="14">
    <source>
        <dbReference type="Pfam" id="PF00330"/>
    </source>
</evidence>
<dbReference type="NCBIfam" id="TIGR00170">
    <property type="entry name" value="leuC"/>
    <property type="match status" value="1"/>
</dbReference>
<dbReference type="InterPro" id="IPR050067">
    <property type="entry name" value="IPM_dehydratase_rel_enz"/>
</dbReference>
<dbReference type="PATRIC" id="fig|68223.7.peg.5808"/>
<dbReference type="InterPro" id="IPR036008">
    <property type="entry name" value="Aconitase_4Fe-4S_dom"/>
</dbReference>
<dbReference type="PRINTS" id="PR00415">
    <property type="entry name" value="ACONITASE"/>
</dbReference>
<dbReference type="EMBL" id="JZWV01000027">
    <property type="protein sequence ID" value="KJY39218.1"/>
    <property type="molecule type" value="Genomic_DNA"/>
</dbReference>
<reference evidence="15 16" key="1">
    <citation type="submission" date="2015-02" db="EMBL/GenBank/DDBJ databases">
        <authorList>
            <person name="Ju K.-S."/>
            <person name="Doroghazi J.R."/>
            <person name="Metcalf W."/>
        </authorList>
    </citation>
    <scope>NUCLEOTIDE SEQUENCE [LARGE SCALE GENOMIC DNA]</scope>
    <source>
        <strain evidence="15 16">NRRL ISP-5550</strain>
    </source>
</reference>
<comment type="caution">
    <text evidence="15">The sequence shown here is derived from an EMBL/GenBank/DDBJ whole genome shotgun (WGS) entry which is preliminary data.</text>
</comment>
<feature type="domain" description="Aconitase/3-isopropylmalate dehydratase large subunit alpha/beta/alpha" evidence="14">
    <location>
        <begin position="8"/>
        <end position="456"/>
    </location>
</feature>
<dbReference type="InterPro" id="IPR033941">
    <property type="entry name" value="IPMI_cat"/>
</dbReference>
<feature type="binding site" evidence="12">
    <location>
        <position position="409"/>
    </location>
    <ligand>
        <name>[4Fe-4S] cluster</name>
        <dbReference type="ChEBI" id="CHEBI:49883"/>
    </ligand>
</feature>
<dbReference type="UniPathway" id="UPA00946"/>
<dbReference type="GO" id="GO:0003861">
    <property type="term" value="F:3-isopropylmalate dehydratase activity"/>
    <property type="evidence" value="ECO:0007669"/>
    <property type="project" value="UniProtKB-UniRule"/>
</dbReference>
<evidence type="ECO:0000256" key="7">
    <source>
        <dbReference type="ARBA" id="ARBA00022723"/>
    </source>
</evidence>
<evidence type="ECO:0000313" key="15">
    <source>
        <dbReference type="EMBL" id="KJY39218.1"/>
    </source>
</evidence>
<dbReference type="PROSITE" id="PS00450">
    <property type="entry name" value="ACONITASE_1"/>
    <property type="match status" value="1"/>
</dbReference>
<comment type="pathway">
    <text evidence="3 12">Amino-acid biosynthesis; L-leucine biosynthesis; L-leucine from 3-methyl-2-oxobutanoate: step 2/4.</text>
</comment>
<evidence type="ECO:0000256" key="11">
    <source>
        <dbReference type="ARBA" id="ARBA00023304"/>
    </source>
</evidence>
<keyword evidence="10 12" id="KW-0456">Lyase</keyword>
<feature type="binding site" evidence="12">
    <location>
        <position position="346"/>
    </location>
    <ligand>
        <name>[4Fe-4S] cluster</name>
        <dbReference type="ChEBI" id="CHEBI:49883"/>
    </ligand>
</feature>
<comment type="catalytic activity">
    <reaction evidence="1 12">
        <text>(2R,3S)-3-isopropylmalate = (2S)-2-isopropylmalate</text>
        <dbReference type="Rhea" id="RHEA:32287"/>
        <dbReference type="ChEBI" id="CHEBI:1178"/>
        <dbReference type="ChEBI" id="CHEBI:35121"/>
        <dbReference type="EC" id="4.2.1.33"/>
    </reaction>
</comment>